<dbReference type="InterPro" id="IPR010448">
    <property type="entry name" value="Torsin"/>
</dbReference>
<evidence type="ECO:0000313" key="10">
    <source>
        <dbReference type="Proteomes" id="UP000472260"/>
    </source>
</evidence>
<keyword evidence="5" id="KW-0256">Endoplasmic reticulum</keyword>
<dbReference type="GO" id="GO:0005788">
    <property type="term" value="C:endoplasmic reticulum lumen"/>
    <property type="evidence" value="ECO:0007669"/>
    <property type="project" value="UniProtKB-SubCell"/>
</dbReference>
<sequence>MATQYSKWQCISVFKVPMKSKLKFLGVMPGSDYRIFLSCYGLFCYFVDFTYLSGLEEDLKDSLFGQHIVSDVVLKAVTSFMTDSNPNKPLVLSFHGTTGVGKNHVAKIIARNVYKKGIQSKHIHTYISEHHFPHRKKLDLYSAQLKQWIRGNVSSSPRSMFIFDEMDKMQPQLIDVIKPFLDYNARVDGVPQKLEAVYLFVYSNASGNVIAEVALDFWREGKDREELWMNSKELETKILQNIFNNKNSGFLHSSIIDHHLVDHYILFLPLELKHVRQCVMAEMLHLNMTQDYDLADRVARNLPFFPEEEKIFAVKGCKSVRQKLVLYVD</sequence>
<comment type="subcellular location">
    <subcellularLocation>
        <location evidence="1">Endoplasmic reticulum lumen</location>
    </subcellularLocation>
</comment>
<dbReference type="Gene3D" id="3.40.50.300">
    <property type="entry name" value="P-loop containing nucleotide triphosphate hydrolases"/>
    <property type="match status" value="1"/>
</dbReference>
<keyword evidence="10" id="KW-1185">Reference proteome</keyword>
<evidence type="ECO:0000256" key="4">
    <source>
        <dbReference type="ARBA" id="ARBA00022741"/>
    </source>
</evidence>
<name>A0A671N6S3_9TELE</name>
<reference evidence="9" key="2">
    <citation type="submission" date="2025-09" db="UniProtKB">
        <authorList>
            <consortium name="Ensembl"/>
        </authorList>
    </citation>
    <scope>IDENTIFICATION</scope>
</reference>
<dbReference type="AlphaFoldDB" id="A0A671N6S3"/>
<evidence type="ECO:0000256" key="5">
    <source>
        <dbReference type="ARBA" id="ARBA00022824"/>
    </source>
</evidence>
<dbReference type="PANTHER" id="PTHR10760">
    <property type="entry name" value="TORSIN"/>
    <property type="match status" value="1"/>
</dbReference>
<dbReference type="GO" id="GO:0034504">
    <property type="term" value="P:protein localization to nucleus"/>
    <property type="evidence" value="ECO:0007669"/>
    <property type="project" value="TreeGrafter"/>
</dbReference>
<reference evidence="9" key="1">
    <citation type="submission" date="2025-08" db="UniProtKB">
        <authorList>
            <consortium name="Ensembl"/>
        </authorList>
    </citation>
    <scope>IDENTIFICATION</scope>
</reference>
<comment type="similarity">
    <text evidence="2">Belongs to the ClpA/ClpB family. Torsin subfamily.</text>
</comment>
<feature type="domain" description="Torsin-1A C-terminal" evidence="8">
    <location>
        <begin position="270"/>
        <end position="327"/>
    </location>
</feature>
<dbReference type="InterPro" id="IPR001270">
    <property type="entry name" value="ClpA/B"/>
</dbReference>
<protein>
    <submittedName>
        <fullName evidence="9">Torsin-1A-like</fullName>
    </submittedName>
</protein>
<gene>
    <name evidence="9" type="primary">LOC107664116</name>
</gene>
<organism evidence="9 10">
    <name type="scientific">Sinocyclocheilus anshuiensis</name>
    <dbReference type="NCBI Taxonomy" id="1608454"/>
    <lineage>
        <taxon>Eukaryota</taxon>
        <taxon>Metazoa</taxon>
        <taxon>Chordata</taxon>
        <taxon>Craniata</taxon>
        <taxon>Vertebrata</taxon>
        <taxon>Euteleostomi</taxon>
        <taxon>Actinopterygii</taxon>
        <taxon>Neopterygii</taxon>
        <taxon>Teleostei</taxon>
        <taxon>Ostariophysi</taxon>
        <taxon>Cypriniformes</taxon>
        <taxon>Cyprinidae</taxon>
        <taxon>Cyprininae</taxon>
        <taxon>Sinocyclocheilus</taxon>
    </lineage>
</organism>
<evidence type="ECO:0000256" key="1">
    <source>
        <dbReference type="ARBA" id="ARBA00004319"/>
    </source>
</evidence>
<dbReference type="SUPFAM" id="SSF52540">
    <property type="entry name" value="P-loop containing nucleoside triphosphate hydrolases"/>
    <property type="match status" value="1"/>
</dbReference>
<dbReference type="FunFam" id="3.40.50.300:FF:002276">
    <property type="entry name" value="Torsin, putative"/>
    <property type="match status" value="1"/>
</dbReference>
<dbReference type="GO" id="GO:0019894">
    <property type="term" value="F:kinesin binding"/>
    <property type="evidence" value="ECO:0007669"/>
    <property type="project" value="TreeGrafter"/>
</dbReference>
<evidence type="ECO:0000259" key="8">
    <source>
        <dbReference type="Pfam" id="PF21376"/>
    </source>
</evidence>
<proteinExistence type="inferred from homology"/>
<dbReference type="Proteomes" id="UP000472260">
    <property type="component" value="Unassembled WGS sequence"/>
</dbReference>
<dbReference type="GO" id="GO:0005524">
    <property type="term" value="F:ATP binding"/>
    <property type="evidence" value="ECO:0007669"/>
    <property type="project" value="UniProtKB-KW"/>
</dbReference>
<evidence type="ECO:0000313" key="9">
    <source>
        <dbReference type="Ensembl" id="ENSSANP00000041688.1"/>
    </source>
</evidence>
<keyword evidence="6" id="KW-0067">ATP-binding</keyword>
<dbReference type="InterPro" id="IPR027417">
    <property type="entry name" value="P-loop_NTPase"/>
</dbReference>
<evidence type="ECO:0000256" key="2">
    <source>
        <dbReference type="ARBA" id="ARBA00006235"/>
    </source>
</evidence>
<evidence type="ECO:0000256" key="6">
    <source>
        <dbReference type="ARBA" id="ARBA00022840"/>
    </source>
</evidence>
<dbReference type="GO" id="GO:0005635">
    <property type="term" value="C:nuclear envelope"/>
    <property type="evidence" value="ECO:0007669"/>
    <property type="project" value="TreeGrafter"/>
</dbReference>
<evidence type="ECO:0000256" key="7">
    <source>
        <dbReference type="ARBA" id="ARBA00023180"/>
    </source>
</evidence>
<dbReference type="GO" id="GO:0016887">
    <property type="term" value="F:ATP hydrolysis activity"/>
    <property type="evidence" value="ECO:0007669"/>
    <property type="project" value="InterPro"/>
</dbReference>
<keyword evidence="4" id="KW-0547">Nucleotide-binding</keyword>
<dbReference type="Pfam" id="PF06309">
    <property type="entry name" value="Torsin"/>
    <property type="match status" value="1"/>
</dbReference>
<dbReference type="PRINTS" id="PR00300">
    <property type="entry name" value="CLPPROTEASEA"/>
</dbReference>
<keyword evidence="7" id="KW-0325">Glycoprotein</keyword>
<evidence type="ECO:0000256" key="3">
    <source>
        <dbReference type="ARBA" id="ARBA00022729"/>
    </source>
</evidence>
<dbReference type="PANTHER" id="PTHR10760:SF14">
    <property type="entry name" value="TORSIN-1B"/>
    <property type="match status" value="1"/>
</dbReference>
<dbReference type="GO" id="GO:0071763">
    <property type="term" value="P:nuclear membrane organization"/>
    <property type="evidence" value="ECO:0007669"/>
    <property type="project" value="TreeGrafter"/>
</dbReference>
<keyword evidence="3" id="KW-0732">Signal</keyword>
<dbReference type="Ensembl" id="ENSSANT00000044368.1">
    <property type="protein sequence ID" value="ENSSANP00000041688.1"/>
    <property type="gene ID" value="ENSSANG00000021164.1"/>
</dbReference>
<accession>A0A671N6S3</accession>
<dbReference type="Pfam" id="PF21376">
    <property type="entry name" value="TOR1A_C"/>
    <property type="match status" value="1"/>
</dbReference>
<dbReference type="InterPro" id="IPR049337">
    <property type="entry name" value="TOR1A_C"/>
</dbReference>